<dbReference type="InterPro" id="IPR001559">
    <property type="entry name" value="Phosphotriesterase"/>
</dbReference>
<dbReference type="STRING" id="405436.SAMN05444365_104502"/>
<dbReference type="RefSeq" id="WP_091556693.1">
    <property type="nucleotide sequence ID" value="NZ_FNPH01000004.1"/>
</dbReference>
<keyword evidence="1 3" id="KW-0479">Metal-binding</keyword>
<dbReference type="EMBL" id="FNPH01000004">
    <property type="protein sequence ID" value="SDY99988.1"/>
    <property type="molecule type" value="Genomic_DNA"/>
</dbReference>
<accession>A0A1H3PG30</accession>
<reference evidence="6" key="1">
    <citation type="submission" date="2016-10" db="EMBL/GenBank/DDBJ databases">
        <authorList>
            <person name="Varghese N."/>
            <person name="Submissions S."/>
        </authorList>
    </citation>
    <scope>NUCLEOTIDE SEQUENCE [LARGE SCALE GENOMIC DNA]</scope>
    <source>
        <strain evidence="6">DSM 45245</strain>
    </source>
</reference>
<feature type="binding site" evidence="3">
    <location>
        <position position="276"/>
    </location>
    <ligand>
        <name>a divalent metal cation</name>
        <dbReference type="ChEBI" id="CHEBI:60240"/>
        <label>1</label>
    </ligand>
</feature>
<dbReference type="GO" id="GO:0008270">
    <property type="term" value="F:zinc ion binding"/>
    <property type="evidence" value="ECO:0007669"/>
    <property type="project" value="InterPro"/>
</dbReference>
<dbReference type="Proteomes" id="UP000242415">
    <property type="component" value="Unassembled WGS sequence"/>
</dbReference>
<keyword evidence="6" id="KW-1185">Reference proteome</keyword>
<dbReference type="AlphaFoldDB" id="A0A1H3PG30"/>
<comment type="cofactor">
    <cofactor evidence="3">
        <name>a divalent metal cation</name>
        <dbReference type="ChEBI" id="CHEBI:60240"/>
    </cofactor>
    <text evidence="3">Binds 2 divalent metal cations per subunit.</text>
</comment>
<feature type="binding site" evidence="3">
    <location>
        <position position="22"/>
    </location>
    <ligand>
        <name>a divalent metal cation</name>
        <dbReference type="ChEBI" id="CHEBI:60240"/>
        <label>1</label>
    </ligand>
</feature>
<feature type="binding site" evidence="3">
    <location>
        <position position="136"/>
    </location>
    <ligand>
        <name>a divalent metal cation</name>
        <dbReference type="ChEBI" id="CHEBI:60240"/>
        <label>2</label>
    </ligand>
</feature>
<comment type="caution">
    <text evidence="4">Lacks conserved residue(s) required for the propagation of feature annotation.</text>
</comment>
<evidence type="ECO:0000256" key="1">
    <source>
        <dbReference type="ARBA" id="ARBA00022723"/>
    </source>
</evidence>
<evidence type="ECO:0000256" key="3">
    <source>
        <dbReference type="PIRSR" id="PIRSR601559-52"/>
    </source>
</evidence>
<proteinExistence type="inferred from homology"/>
<keyword evidence="2" id="KW-0378">Hydrolase</keyword>
<name>A0A1H3PG30_9ACTN</name>
<dbReference type="Pfam" id="PF02126">
    <property type="entry name" value="PTE"/>
    <property type="match status" value="1"/>
</dbReference>
<dbReference type="InterPro" id="IPR032466">
    <property type="entry name" value="Metal_Hydrolase"/>
</dbReference>
<dbReference type="OrthoDB" id="9795018at2"/>
<dbReference type="GO" id="GO:0016787">
    <property type="term" value="F:hydrolase activity"/>
    <property type="evidence" value="ECO:0007669"/>
    <property type="project" value="UniProtKB-KW"/>
</dbReference>
<dbReference type="PIRSF" id="PIRSF016839">
    <property type="entry name" value="PhP"/>
    <property type="match status" value="1"/>
</dbReference>
<feature type="binding site" evidence="3">
    <location>
        <position position="197"/>
    </location>
    <ligand>
        <name>a divalent metal cation</name>
        <dbReference type="ChEBI" id="CHEBI:60240"/>
        <label>2</label>
    </ligand>
</feature>
<feature type="binding site" evidence="3">
    <location>
        <position position="136"/>
    </location>
    <ligand>
        <name>a divalent metal cation</name>
        <dbReference type="ChEBI" id="CHEBI:60240"/>
        <label>1</label>
    </ligand>
</feature>
<feature type="binding site" evidence="3">
    <location>
        <position position="169"/>
    </location>
    <ligand>
        <name>a divalent metal cation</name>
        <dbReference type="ChEBI" id="CHEBI:60240"/>
        <label>2</label>
    </ligand>
</feature>
<dbReference type="SUPFAM" id="SSF51556">
    <property type="entry name" value="Metallo-dependent hydrolases"/>
    <property type="match status" value="1"/>
</dbReference>
<comment type="similarity">
    <text evidence="4">Belongs to the metallo-dependent hydrolases superfamily. Phosphotriesterase family.</text>
</comment>
<dbReference type="PROSITE" id="PS51347">
    <property type="entry name" value="PHOSPHOTRIESTERASE_2"/>
    <property type="match status" value="1"/>
</dbReference>
<evidence type="ECO:0000313" key="6">
    <source>
        <dbReference type="Proteomes" id="UP000242415"/>
    </source>
</evidence>
<evidence type="ECO:0000256" key="4">
    <source>
        <dbReference type="PROSITE-ProRule" id="PRU00679"/>
    </source>
</evidence>
<dbReference type="PANTHER" id="PTHR10819:SF3">
    <property type="entry name" value="PHOSPHOTRIESTERASE-RELATED PROTEIN"/>
    <property type="match status" value="1"/>
</dbReference>
<evidence type="ECO:0000256" key="2">
    <source>
        <dbReference type="ARBA" id="ARBA00022801"/>
    </source>
</evidence>
<feature type="binding site" evidence="3">
    <location>
        <position position="24"/>
    </location>
    <ligand>
        <name>a divalent metal cation</name>
        <dbReference type="ChEBI" id="CHEBI:60240"/>
        <label>1</label>
    </ligand>
</feature>
<dbReference type="Gene3D" id="3.20.20.140">
    <property type="entry name" value="Metal-dependent hydrolases"/>
    <property type="match status" value="1"/>
</dbReference>
<dbReference type="PANTHER" id="PTHR10819">
    <property type="entry name" value="PHOSPHOTRIESTERASE-RELATED"/>
    <property type="match status" value="1"/>
</dbReference>
<organism evidence="5 6">
    <name type="scientific">Micromonospora pattaloongensis</name>
    <dbReference type="NCBI Taxonomy" id="405436"/>
    <lineage>
        <taxon>Bacteria</taxon>
        <taxon>Bacillati</taxon>
        <taxon>Actinomycetota</taxon>
        <taxon>Actinomycetes</taxon>
        <taxon>Micromonosporales</taxon>
        <taxon>Micromonosporaceae</taxon>
        <taxon>Micromonospora</taxon>
    </lineage>
</organism>
<protein>
    <submittedName>
        <fullName evidence="5">Phosphotriesterase-related protein</fullName>
    </submittedName>
</protein>
<sequence>MGYVQTVRGPVAPEELGRVLPHEHLGSLVPGPWLSGGVADDRADLAVKAVQGLAELGFGTIVDLSPYEVVGHDVTLLREVSERTGLHVVAGSSIYLEPYSPKWALEASLDEMRDRFVTDATHGVGDTGIKVGIFGEQATGLNEITPHEEKCLRAAARAHVATGLAINTHTTHGTMALEQVELLREEKADLSRVVIGHMDIHPDPAYLRAVLATGVNIAFDTIGKQFWDFVLAPLPADPPEGEFGKRAYYRPDRARLANLAGLVRDGFADRILLSMDMTGAEAYLNPRTHGQLGYSYLGKEFVADLAKLGVSDEELDQMLVRNPARLLTIG</sequence>
<gene>
    <name evidence="5" type="ORF">SAMN05444365_104502</name>
</gene>
<evidence type="ECO:0000313" key="5">
    <source>
        <dbReference type="EMBL" id="SDY99988.1"/>
    </source>
</evidence>